<feature type="region of interest" description="Disordered" evidence="1">
    <location>
        <begin position="1"/>
        <end position="81"/>
    </location>
</feature>
<feature type="compositionally biased region" description="Acidic residues" evidence="1">
    <location>
        <begin position="20"/>
        <end position="74"/>
    </location>
</feature>
<sequence>DIVDDDYGKDEKRKPKSEFMDCEAEEFDEDKNSDNEDIISIMNEEDEDLFGENDIDSVEDFCDRDDDADDERDEEDRRPLTVVKNKNRDFKRIVTIHSDDSSNSEKLQKHLQKTPEKSNSKANSLDLSVIS</sequence>
<dbReference type="EMBL" id="GECZ01024265">
    <property type="protein sequence ID" value="JAS45504.1"/>
    <property type="molecule type" value="Transcribed_RNA"/>
</dbReference>
<feature type="non-terminal residue" evidence="2">
    <location>
        <position position="1"/>
    </location>
</feature>
<proteinExistence type="predicted"/>
<feature type="compositionally biased region" description="Basic and acidic residues" evidence="1">
    <location>
        <begin position="9"/>
        <end position="19"/>
    </location>
</feature>
<accession>A0A1B6F5Q4</accession>
<reference evidence="2" key="1">
    <citation type="submission" date="2015-11" db="EMBL/GenBank/DDBJ databases">
        <title>De novo transcriptome assembly of four potential Pierce s Disease insect vectors from Arizona vineyards.</title>
        <authorList>
            <person name="Tassone E.E."/>
        </authorList>
    </citation>
    <scope>NUCLEOTIDE SEQUENCE</scope>
</reference>
<gene>
    <name evidence="2" type="ORF">g.44889</name>
</gene>
<evidence type="ECO:0000256" key="1">
    <source>
        <dbReference type="SAM" id="MobiDB-lite"/>
    </source>
</evidence>
<organism evidence="2">
    <name type="scientific">Cuerna arida</name>
    <dbReference type="NCBI Taxonomy" id="1464854"/>
    <lineage>
        <taxon>Eukaryota</taxon>
        <taxon>Metazoa</taxon>
        <taxon>Ecdysozoa</taxon>
        <taxon>Arthropoda</taxon>
        <taxon>Hexapoda</taxon>
        <taxon>Insecta</taxon>
        <taxon>Pterygota</taxon>
        <taxon>Neoptera</taxon>
        <taxon>Paraneoptera</taxon>
        <taxon>Hemiptera</taxon>
        <taxon>Auchenorrhyncha</taxon>
        <taxon>Membracoidea</taxon>
        <taxon>Cicadellidae</taxon>
        <taxon>Cicadellinae</taxon>
        <taxon>Proconiini</taxon>
        <taxon>Cuerna</taxon>
    </lineage>
</organism>
<protein>
    <submittedName>
        <fullName evidence="2">Uncharacterized protein</fullName>
    </submittedName>
</protein>
<evidence type="ECO:0000313" key="2">
    <source>
        <dbReference type="EMBL" id="JAS45504.1"/>
    </source>
</evidence>
<dbReference type="AlphaFoldDB" id="A0A1B6F5Q4"/>
<name>A0A1B6F5Q4_9HEMI</name>
<feature type="region of interest" description="Disordered" evidence="1">
    <location>
        <begin position="94"/>
        <end position="131"/>
    </location>
</feature>
<feature type="non-terminal residue" evidence="2">
    <location>
        <position position="131"/>
    </location>
</feature>
<feature type="compositionally biased region" description="Polar residues" evidence="1">
    <location>
        <begin position="120"/>
        <end position="131"/>
    </location>
</feature>